<name>A0A8B8BI74_CRAVI</name>
<organism evidence="2 3">
    <name type="scientific">Crassostrea virginica</name>
    <name type="common">Eastern oyster</name>
    <dbReference type="NCBI Taxonomy" id="6565"/>
    <lineage>
        <taxon>Eukaryota</taxon>
        <taxon>Metazoa</taxon>
        <taxon>Spiralia</taxon>
        <taxon>Lophotrochozoa</taxon>
        <taxon>Mollusca</taxon>
        <taxon>Bivalvia</taxon>
        <taxon>Autobranchia</taxon>
        <taxon>Pteriomorphia</taxon>
        <taxon>Ostreida</taxon>
        <taxon>Ostreoidea</taxon>
        <taxon>Ostreidae</taxon>
        <taxon>Crassostrea</taxon>
    </lineage>
</organism>
<dbReference type="AlphaFoldDB" id="A0A8B8BI74"/>
<reference evidence="3" key="1">
    <citation type="submission" date="2025-08" db="UniProtKB">
        <authorList>
            <consortium name="RefSeq"/>
        </authorList>
    </citation>
    <scope>IDENTIFICATION</scope>
    <source>
        <tissue evidence="3">Whole sample</tissue>
    </source>
</reference>
<dbReference type="KEGG" id="cvn:111110663"/>
<feature type="signal peptide" evidence="1">
    <location>
        <begin position="1"/>
        <end position="17"/>
    </location>
</feature>
<evidence type="ECO:0000313" key="3">
    <source>
        <dbReference type="RefSeq" id="XP_022302968.1"/>
    </source>
</evidence>
<dbReference type="OrthoDB" id="6205815at2759"/>
<sequence>MVKILTVLLLKVYTAYATTCISIEVLNTFIELKKTDIEVKCLVNGTSLKKIVSLHLKRSDQYVVSKRAGGSENWQDKELVKRGEVNVSLTNVLSSYLILTIPKSKVATKDMGTYGCELTADRRNGLFIHQKSDQIFIEITESGDDHTKSGVFESARSRSFVHGVYVPMAVVSLPVAYLIQRF</sequence>
<evidence type="ECO:0000256" key="1">
    <source>
        <dbReference type="SAM" id="SignalP"/>
    </source>
</evidence>
<accession>A0A8B8BI74</accession>
<evidence type="ECO:0000313" key="2">
    <source>
        <dbReference type="Proteomes" id="UP000694844"/>
    </source>
</evidence>
<proteinExistence type="predicted"/>
<protein>
    <submittedName>
        <fullName evidence="3">Uncharacterized protein LOC111110663</fullName>
    </submittedName>
</protein>
<dbReference type="GeneID" id="111110663"/>
<feature type="chain" id="PRO_5034886060" evidence="1">
    <location>
        <begin position="18"/>
        <end position="182"/>
    </location>
</feature>
<keyword evidence="2" id="KW-1185">Reference proteome</keyword>
<gene>
    <name evidence="3" type="primary">LOC111110663</name>
</gene>
<dbReference type="RefSeq" id="XP_022302968.1">
    <property type="nucleotide sequence ID" value="XM_022447260.1"/>
</dbReference>
<keyword evidence="1" id="KW-0732">Signal</keyword>
<dbReference type="Proteomes" id="UP000694844">
    <property type="component" value="Chromosome 8"/>
</dbReference>